<dbReference type="Pfam" id="PF00534">
    <property type="entry name" value="Glycos_transf_1"/>
    <property type="match status" value="1"/>
</dbReference>
<dbReference type="Gene3D" id="3.40.50.2000">
    <property type="entry name" value="Glycogen Phosphorylase B"/>
    <property type="match status" value="2"/>
</dbReference>
<reference evidence="2 3" key="1">
    <citation type="journal article" date="2019" name="Genome Biol. Evol.">
        <title>Day and night: Metabolic profiles and evolutionary relationships of six axenic non-marine cyanobacteria.</title>
        <authorList>
            <person name="Will S.E."/>
            <person name="Henke P."/>
            <person name="Boedeker C."/>
            <person name="Huang S."/>
            <person name="Brinkmann H."/>
            <person name="Rohde M."/>
            <person name="Jarek M."/>
            <person name="Friedl T."/>
            <person name="Seufert S."/>
            <person name="Schumacher M."/>
            <person name="Overmann J."/>
            <person name="Neumann-Schaal M."/>
            <person name="Petersen J."/>
        </authorList>
    </citation>
    <scope>NUCLEOTIDE SEQUENCE [LARGE SCALE GENOMIC DNA]</scope>
    <source>
        <strain evidence="2 3">SAG 39.79</strain>
    </source>
</reference>
<accession>A0AB37UAG6</accession>
<dbReference type="InterPro" id="IPR001296">
    <property type="entry name" value="Glyco_trans_1"/>
</dbReference>
<dbReference type="Proteomes" id="UP000282574">
    <property type="component" value="Unassembled WGS sequence"/>
</dbReference>
<organism evidence="2 3">
    <name type="scientific">Chroococcidiopsis cubana SAG 39.79</name>
    <dbReference type="NCBI Taxonomy" id="388085"/>
    <lineage>
        <taxon>Bacteria</taxon>
        <taxon>Bacillati</taxon>
        <taxon>Cyanobacteriota</taxon>
        <taxon>Cyanophyceae</taxon>
        <taxon>Chroococcidiopsidales</taxon>
        <taxon>Chroococcidiopsidaceae</taxon>
        <taxon>Chroococcidiopsis</taxon>
    </lineage>
</organism>
<feature type="domain" description="Glycosyl transferase family 1" evidence="1">
    <location>
        <begin position="215"/>
        <end position="364"/>
    </location>
</feature>
<proteinExistence type="predicted"/>
<dbReference type="PANTHER" id="PTHR45947:SF3">
    <property type="entry name" value="SULFOQUINOVOSYL TRANSFERASE SQD2"/>
    <property type="match status" value="1"/>
</dbReference>
<evidence type="ECO:0000313" key="3">
    <source>
        <dbReference type="Proteomes" id="UP000282574"/>
    </source>
</evidence>
<name>A0AB37UAG6_9CYAN</name>
<comment type="caution">
    <text evidence="2">The sequence shown here is derived from an EMBL/GenBank/DDBJ whole genome shotgun (WGS) entry which is preliminary data.</text>
</comment>
<gene>
    <name evidence="2" type="ORF">DSM107010_63870</name>
</gene>
<protein>
    <submittedName>
        <fullName evidence="2">Glycosyl transferase</fullName>
    </submittedName>
</protein>
<dbReference type="GO" id="GO:0016757">
    <property type="term" value="F:glycosyltransferase activity"/>
    <property type="evidence" value="ECO:0007669"/>
    <property type="project" value="InterPro"/>
</dbReference>
<evidence type="ECO:0000313" key="2">
    <source>
        <dbReference type="EMBL" id="RUT01975.1"/>
    </source>
</evidence>
<dbReference type="AlphaFoldDB" id="A0AB37UAG6"/>
<dbReference type="RefSeq" id="WP_106167055.1">
    <property type="nucleotide sequence ID" value="NZ_JAVKZF010000002.1"/>
</dbReference>
<dbReference type="SUPFAM" id="SSF53756">
    <property type="entry name" value="UDP-Glycosyltransferase/glycogen phosphorylase"/>
    <property type="match status" value="1"/>
</dbReference>
<sequence length="406" mass="45957">MRKPVLTIFYQFNPWHSTIGGIQTVVSNFIKYAPDDFKIKLIGTSNDPSQPNGKWQEANLAGRELWFMPLFTLQNDNFRSLVPSTLKYTSALLGRCFASDFMHFHRLEPSLAALHWTGDKTLFIHNDIQKQMQSQEDANAILWRRFPQAYFLFERLLVKQFNQILSCHSESVKFYQQQYPAIAERVTYIKNTVDNEIFYPLSLEEQQTKKGALTRKLGLLEDTQFVLFAGRLHPQKDPILLVRAISALADTKVHLLIAGDGELADQVRNEIEQLGLSKSVTMLGSVVQTELAELHRVASAFVLTSTYEGLPLVVLEALACGTPIVSTECSEISKLLPASCGVICRERTPLAIANSLRQVLLHPENYPVESCVRAAQPYSARSVIRQVYSNMLHRWEEKQILSSALS</sequence>
<evidence type="ECO:0000259" key="1">
    <source>
        <dbReference type="Pfam" id="PF00534"/>
    </source>
</evidence>
<keyword evidence="2" id="KW-0808">Transferase</keyword>
<keyword evidence="3" id="KW-1185">Reference proteome</keyword>
<dbReference type="InterPro" id="IPR050194">
    <property type="entry name" value="Glycosyltransferase_grp1"/>
</dbReference>
<dbReference type="PANTHER" id="PTHR45947">
    <property type="entry name" value="SULFOQUINOVOSYL TRANSFERASE SQD2"/>
    <property type="match status" value="1"/>
</dbReference>
<dbReference type="EMBL" id="RSCK01000116">
    <property type="protein sequence ID" value="RUT01975.1"/>
    <property type="molecule type" value="Genomic_DNA"/>
</dbReference>